<keyword evidence="3" id="KW-1185">Reference proteome</keyword>
<accession>A0A2Z7C972</accession>
<protein>
    <submittedName>
        <fullName evidence="2">Uncharacterized protein</fullName>
    </submittedName>
</protein>
<dbReference type="OrthoDB" id="889544at2759"/>
<dbReference type="PANTHER" id="PTHR36318">
    <property type="entry name" value="OS06G0581300 PROTEIN"/>
    <property type="match status" value="1"/>
</dbReference>
<dbReference type="Pfam" id="PF07343">
    <property type="entry name" value="DUF1475"/>
    <property type="match status" value="2"/>
</dbReference>
<keyword evidence="1" id="KW-0472">Membrane</keyword>
<feature type="transmembrane region" description="Helical" evidence="1">
    <location>
        <begin position="175"/>
        <end position="199"/>
    </location>
</feature>
<dbReference type="AlphaFoldDB" id="A0A2Z7C972"/>
<evidence type="ECO:0000313" key="2">
    <source>
        <dbReference type="EMBL" id="KZV43079.1"/>
    </source>
</evidence>
<name>A0A2Z7C972_9LAMI</name>
<dbReference type="InterPro" id="IPR009943">
    <property type="entry name" value="DUF1475"/>
</dbReference>
<reference evidence="2 3" key="1">
    <citation type="journal article" date="2015" name="Proc. Natl. Acad. Sci. U.S.A.">
        <title>The resurrection genome of Boea hygrometrica: A blueprint for survival of dehydration.</title>
        <authorList>
            <person name="Xiao L."/>
            <person name="Yang G."/>
            <person name="Zhang L."/>
            <person name="Yang X."/>
            <person name="Zhao S."/>
            <person name="Ji Z."/>
            <person name="Zhou Q."/>
            <person name="Hu M."/>
            <person name="Wang Y."/>
            <person name="Chen M."/>
            <person name="Xu Y."/>
            <person name="Jin H."/>
            <person name="Xiao X."/>
            <person name="Hu G."/>
            <person name="Bao F."/>
            <person name="Hu Y."/>
            <person name="Wan P."/>
            <person name="Li L."/>
            <person name="Deng X."/>
            <person name="Kuang T."/>
            <person name="Xiang C."/>
            <person name="Zhu J.K."/>
            <person name="Oliver M.J."/>
            <person name="He Y."/>
        </authorList>
    </citation>
    <scope>NUCLEOTIDE SEQUENCE [LARGE SCALE GENOMIC DNA]</scope>
    <source>
        <strain evidence="3">cv. XS01</strain>
    </source>
</reference>
<keyword evidence="1" id="KW-1133">Transmembrane helix</keyword>
<proteinExistence type="predicted"/>
<keyword evidence="1" id="KW-0812">Transmembrane</keyword>
<organism evidence="2 3">
    <name type="scientific">Dorcoceras hygrometricum</name>
    <dbReference type="NCBI Taxonomy" id="472368"/>
    <lineage>
        <taxon>Eukaryota</taxon>
        <taxon>Viridiplantae</taxon>
        <taxon>Streptophyta</taxon>
        <taxon>Embryophyta</taxon>
        <taxon>Tracheophyta</taxon>
        <taxon>Spermatophyta</taxon>
        <taxon>Magnoliopsida</taxon>
        <taxon>eudicotyledons</taxon>
        <taxon>Gunneridae</taxon>
        <taxon>Pentapetalae</taxon>
        <taxon>asterids</taxon>
        <taxon>lamiids</taxon>
        <taxon>Lamiales</taxon>
        <taxon>Gesneriaceae</taxon>
        <taxon>Didymocarpoideae</taxon>
        <taxon>Trichosporeae</taxon>
        <taxon>Loxocarpinae</taxon>
        <taxon>Dorcoceras</taxon>
    </lineage>
</organism>
<dbReference type="PANTHER" id="PTHR36318:SF3">
    <property type="entry name" value="OS06G0581300 PROTEIN"/>
    <property type="match status" value="1"/>
</dbReference>
<feature type="transmembrane region" description="Helical" evidence="1">
    <location>
        <begin position="12"/>
        <end position="30"/>
    </location>
</feature>
<evidence type="ECO:0000256" key="1">
    <source>
        <dbReference type="SAM" id="Phobius"/>
    </source>
</evidence>
<sequence>MAASTLATVLRSLFMVLGCGITATVIYTIATDGLPFRKQLLTPWMAATLVDFYINIIVIGAWIIYKESNWIRAIIWMVFLVCLGSITTCAYIVLQFFKLTPQESQQDPIYFVLLRTKKKDGTESKGNLSVVGARVLFSVLGCFMLGTLIYTIAIGRSPFRLEVFTRWFSATLVDFYVNVFALSVHLNANSSILQLYFLVF</sequence>
<feature type="transmembrane region" description="Helical" evidence="1">
    <location>
        <begin position="135"/>
        <end position="155"/>
    </location>
</feature>
<feature type="transmembrane region" description="Helical" evidence="1">
    <location>
        <begin position="70"/>
        <end position="94"/>
    </location>
</feature>
<dbReference type="EMBL" id="KQ998209">
    <property type="protein sequence ID" value="KZV43079.1"/>
    <property type="molecule type" value="Genomic_DNA"/>
</dbReference>
<dbReference type="Proteomes" id="UP000250235">
    <property type="component" value="Unassembled WGS sequence"/>
</dbReference>
<evidence type="ECO:0000313" key="3">
    <source>
        <dbReference type="Proteomes" id="UP000250235"/>
    </source>
</evidence>
<feature type="transmembrane region" description="Helical" evidence="1">
    <location>
        <begin position="42"/>
        <end position="64"/>
    </location>
</feature>
<gene>
    <name evidence="2" type="ORF">F511_04471</name>
</gene>